<feature type="transmembrane region" description="Helical" evidence="1">
    <location>
        <begin position="46"/>
        <end position="67"/>
    </location>
</feature>
<sequence>MIDGFFFLFSFFLFCFLLDACWVFCPIFFIVYFIVIFFYFLQKSSFSSPGVFFTIFKIFVAFAASRVRQANLPPSYRTSLVCQGMHCACWLDAAQKEGGKKKRTDRISYELAFLSPHSSKRNPRVSSS</sequence>
<protein>
    <submittedName>
        <fullName evidence="2">Uncharacterized protein</fullName>
    </submittedName>
</protein>
<reference evidence="2 3" key="1">
    <citation type="submission" date="2018-02" db="EMBL/GenBank/DDBJ databases">
        <title>The genomes of Aspergillus section Nigri reveals drivers in fungal speciation.</title>
        <authorList>
            <consortium name="DOE Joint Genome Institute"/>
            <person name="Vesth T.C."/>
            <person name="Nybo J."/>
            <person name="Theobald S."/>
            <person name="Brandl J."/>
            <person name="Frisvad J.C."/>
            <person name="Nielsen K.F."/>
            <person name="Lyhne E.K."/>
            <person name="Kogle M.E."/>
            <person name="Kuo A."/>
            <person name="Riley R."/>
            <person name="Clum A."/>
            <person name="Nolan M."/>
            <person name="Lipzen A."/>
            <person name="Salamov A."/>
            <person name="Henrissat B."/>
            <person name="Wiebenga A."/>
            <person name="De vries R.P."/>
            <person name="Grigoriev I.V."/>
            <person name="Mortensen U.H."/>
            <person name="Andersen M.R."/>
            <person name="Baker S.E."/>
        </authorList>
    </citation>
    <scope>NUCLEOTIDE SEQUENCE [LARGE SCALE GENOMIC DNA]</scope>
    <source>
        <strain evidence="2 3">CBS 121057</strain>
    </source>
</reference>
<feature type="transmembrane region" description="Helical" evidence="1">
    <location>
        <begin position="7"/>
        <end position="40"/>
    </location>
</feature>
<dbReference type="AlphaFoldDB" id="A0A319DUI9"/>
<keyword evidence="1" id="KW-1133">Transmembrane helix</keyword>
<keyword evidence="1" id="KW-0812">Transmembrane</keyword>
<evidence type="ECO:0000313" key="3">
    <source>
        <dbReference type="Proteomes" id="UP000248423"/>
    </source>
</evidence>
<dbReference type="Proteomes" id="UP000248423">
    <property type="component" value="Unassembled WGS sequence"/>
</dbReference>
<evidence type="ECO:0000256" key="1">
    <source>
        <dbReference type="SAM" id="Phobius"/>
    </source>
</evidence>
<gene>
    <name evidence="2" type="ORF">BO78DRAFT_27206</name>
</gene>
<evidence type="ECO:0000313" key="2">
    <source>
        <dbReference type="EMBL" id="PYI01050.1"/>
    </source>
</evidence>
<name>A0A319DUI9_ASPSB</name>
<organism evidence="2 3">
    <name type="scientific">Aspergillus sclerotiicarbonarius (strain CBS 121057 / IBT 28362)</name>
    <dbReference type="NCBI Taxonomy" id="1448318"/>
    <lineage>
        <taxon>Eukaryota</taxon>
        <taxon>Fungi</taxon>
        <taxon>Dikarya</taxon>
        <taxon>Ascomycota</taxon>
        <taxon>Pezizomycotina</taxon>
        <taxon>Eurotiomycetes</taxon>
        <taxon>Eurotiomycetidae</taxon>
        <taxon>Eurotiales</taxon>
        <taxon>Aspergillaceae</taxon>
        <taxon>Aspergillus</taxon>
        <taxon>Aspergillus subgen. Circumdati</taxon>
    </lineage>
</organism>
<dbReference type="EMBL" id="KZ826427">
    <property type="protein sequence ID" value="PYI01050.1"/>
    <property type="molecule type" value="Genomic_DNA"/>
</dbReference>
<dbReference type="VEuPathDB" id="FungiDB:BO78DRAFT_27206"/>
<proteinExistence type="predicted"/>
<keyword evidence="1" id="KW-0472">Membrane</keyword>
<accession>A0A319DUI9</accession>
<keyword evidence="3" id="KW-1185">Reference proteome</keyword>